<dbReference type="AlphaFoldDB" id="A0A930UYX9"/>
<evidence type="ECO:0000256" key="4">
    <source>
        <dbReference type="ARBA" id="ARBA00022692"/>
    </source>
</evidence>
<dbReference type="InterPro" id="IPR010065">
    <property type="entry name" value="AA_ABC_transptr_permease_3TM"/>
</dbReference>
<comment type="caution">
    <text evidence="10">The sequence shown here is derived from an EMBL/GenBank/DDBJ whole genome shotgun (WGS) entry which is preliminary data.</text>
</comment>
<evidence type="ECO:0000256" key="1">
    <source>
        <dbReference type="ARBA" id="ARBA00004651"/>
    </source>
</evidence>
<evidence type="ECO:0000313" key="11">
    <source>
        <dbReference type="Proteomes" id="UP000656804"/>
    </source>
</evidence>
<sequence>MTIISSAASRLDVLHAMPRRGRRRLWIVAVNVVVVLVLAWMVVGAALTPGFEWRLVGPYLFDSRILTGVLVSVGMTLASMAMAIVLGVGVAALRMSSVRAAAGAATAFIWVFRAIPMLVQLLFWYNLAALFPTLGLGFPGLGTVGGVSTNEVIGPLTAALIGLTLHETAYLAEIVRGGFAAVPTGQREAAAALGLSPWRTFRRVVWPQAFRIVIPSLGNQVISLLKATSLVSVIALADLLYSAQLIYAANYRTIPLLVVVSIWYMVITGVLSLAQSWLERRLGDRSHRIAAPTEEGAL</sequence>
<dbReference type="InterPro" id="IPR035906">
    <property type="entry name" value="MetI-like_sf"/>
</dbReference>
<feature type="transmembrane region" description="Helical" evidence="8">
    <location>
        <begin position="100"/>
        <end position="125"/>
    </location>
</feature>
<dbReference type="RefSeq" id="WP_194504719.1">
    <property type="nucleotide sequence ID" value="NZ_JADIVZ010000012.1"/>
</dbReference>
<evidence type="ECO:0000256" key="7">
    <source>
        <dbReference type="ARBA" id="ARBA00023136"/>
    </source>
</evidence>
<evidence type="ECO:0000256" key="3">
    <source>
        <dbReference type="ARBA" id="ARBA00022475"/>
    </source>
</evidence>
<name>A0A930UYX9_9ACTN</name>
<comment type="subcellular location">
    <subcellularLocation>
        <location evidence="1 8">Cell membrane</location>
        <topology evidence="1 8">Multi-pass membrane protein</topology>
    </subcellularLocation>
</comment>
<dbReference type="PANTHER" id="PTHR30614:SF0">
    <property type="entry name" value="L-CYSTINE TRANSPORT SYSTEM PERMEASE PROTEIN TCYL"/>
    <property type="match status" value="1"/>
</dbReference>
<dbReference type="FunFam" id="1.10.3720.10:FF:000006">
    <property type="entry name" value="Glutamate/aspartate ABC transporter, permease protein GltK"/>
    <property type="match status" value="1"/>
</dbReference>
<feature type="domain" description="ABC transmembrane type-1" evidence="9">
    <location>
        <begin position="69"/>
        <end position="275"/>
    </location>
</feature>
<dbReference type="Gene3D" id="1.10.3720.10">
    <property type="entry name" value="MetI-like"/>
    <property type="match status" value="1"/>
</dbReference>
<evidence type="ECO:0000256" key="5">
    <source>
        <dbReference type="ARBA" id="ARBA00022970"/>
    </source>
</evidence>
<dbReference type="Proteomes" id="UP000656804">
    <property type="component" value="Unassembled WGS sequence"/>
</dbReference>
<dbReference type="NCBIfam" id="TIGR01726">
    <property type="entry name" value="HEQRo_perm_3TM"/>
    <property type="match status" value="1"/>
</dbReference>
<dbReference type="GO" id="GO:0043190">
    <property type="term" value="C:ATP-binding cassette (ABC) transporter complex"/>
    <property type="evidence" value="ECO:0007669"/>
    <property type="project" value="InterPro"/>
</dbReference>
<keyword evidence="3" id="KW-1003">Cell membrane</keyword>
<evidence type="ECO:0000256" key="8">
    <source>
        <dbReference type="RuleBase" id="RU363032"/>
    </source>
</evidence>
<protein>
    <submittedName>
        <fullName evidence="10">Amino acid ABC transporter permease</fullName>
    </submittedName>
</protein>
<dbReference type="SUPFAM" id="SSF161098">
    <property type="entry name" value="MetI-like"/>
    <property type="match status" value="1"/>
</dbReference>
<dbReference type="InterPro" id="IPR043429">
    <property type="entry name" value="ArtM/GltK/GlnP/TcyL/YhdX-like"/>
</dbReference>
<feature type="transmembrane region" description="Helical" evidence="8">
    <location>
        <begin position="67"/>
        <end position="93"/>
    </location>
</feature>
<evidence type="ECO:0000259" key="9">
    <source>
        <dbReference type="PROSITE" id="PS50928"/>
    </source>
</evidence>
<feature type="transmembrane region" description="Helical" evidence="8">
    <location>
        <begin position="25"/>
        <end position="47"/>
    </location>
</feature>
<evidence type="ECO:0000256" key="2">
    <source>
        <dbReference type="ARBA" id="ARBA00022448"/>
    </source>
</evidence>
<proteinExistence type="inferred from homology"/>
<dbReference type="GO" id="GO:0022857">
    <property type="term" value="F:transmembrane transporter activity"/>
    <property type="evidence" value="ECO:0007669"/>
    <property type="project" value="InterPro"/>
</dbReference>
<dbReference type="CDD" id="cd06261">
    <property type="entry name" value="TM_PBP2"/>
    <property type="match status" value="1"/>
</dbReference>
<dbReference type="PROSITE" id="PS50928">
    <property type="entry name" value="ABC_TM1"/>
    <property type="match status" value="1"/>
</dbReference>
<keyword evidence="2 8" id="KW-0813">Transport</keyword>
<dbReference type="GO" id="GO:0006865">
    <property type="term" value="P:amino acid transport"/>
    <property type="evidence" value="ECO:0007669"/>
    <property type="project" value="UniProtKB-KW"/>
</dbReference>
<feature type="transmembrane region" description="Helical" evidence="8">
    <location>
        <begin position="221"/>
        <end position="241"/>
    </location>
</feature>
<keyword evidence="11" id="KW-1185">Reference proteome</keyword>
<reference evidence="10" key="1">
    <citation type="submission" date="2020-11" db="EMBL/GenBank/DDBJ databases">
        <title>Nocardioides sp. CBS4Y-1, whole genome shotgun sequence.</title>
        <authorList>
            <person name="Tuo L."/>
        </authorList>
    </citation>
    <scope>NUCLEOTIDE SEQUENCE</scope>
    <source>
        <strain evidence="10">CBS4Y-1</strain>
    </source>
</reference>
<dbReference type="EMBL" id="JADIVZ010000012">
    <property type="protein sequence ID" value="MBF4163453.1"/>
    <property type="molecule type" value="Genomic_DNA"/>
</dbReference>
<feature type="transmembrane region" description="Helical" evidence="8">
    <location>
        <begin position="253"/>
        <end position="278"/>
    </location>
</feature>
<gene>
    <name evidence="10" type="ORF">ISG29_17330</name>
</gene>
<dbReference type="Pfam" id="PF00528">
    <property type="entry name" value="BPD_transp_1"/>
    <property type="match status" value="1"/>
</dbReference>
<keyword evidence="6 8" id="KW-1133">Transmembrane helix</keyword>
<keyword evidence="7 8" id="KW-0472">Membrane</keyword>
<dbReference type="InterPro" id="IPR000515">
    <property type="entry name" value="MetI-like"/>
</dbReference>
<evidence type="ECO:0000256" key="6">
    <source>
        <dbReference type="ARBA" id="ARBA00022989"/>
    </source>
</evidence>
<keyword evidence="5" id="KW-0029">Amino-acid transport</keyword>
<keyword evidence="4 8" id="KW-0812">Transmembrane</keyword>
<comment type="similarity">
    <text evidence="8">Belongs to the binding-protein-dependent transport system permease family.</text>
</comment>
<evidence type="ECO:0000313" key="10">
    <source>
        <dbReference type="EMBL" id="MBF4163453.1"/>
    </source>
</evidence>
<accession>A0A930UYX9</accession>
<dbReference type="PANTHER" id="PTHR30614">
    <property type="entry name" value="MEMBRANE COMPONENT OF AMINO ACID ABC TRANSPORTER"/>
    <property type="match status" value="1"/>
</dbReference>
<organism evidence="10 11">
    <name type="scientific">Nocardioides acrostichi</name>
    <dbReference type="NCBI Taxonomy" id="2784339"/>
    <lineage>
        <taxon>Bacteria</taxon>
        <taxon>Bacillati</taxon>
        <taxon>Actinomycetota</taxon>
        <taxon>Actinomycetes</taxon>
        <taxon>Propionibacteriales</taxon>
        <taxon>Nocardioidaceae</taxon>
        <taxon>Nocardioides</taxon>
    </lineage>
</organism>